<dbReference type="PANTHER" id="PTHR28202:SF1">
    <property type="entry name" value="ASSEMBLY FACTOR CBP4"/>
    <property type="match status" value="1"/>
</dbReference>
<evidence type="ECO:0000256" key="9">
    <source>
        <dbReference type="ARBA" id="ARBA00025413"/>
    </source>
</evidence>
<sequence>MMRKVGIASFVGIMGTALLLRYTIVPDEEKMLKSLSPETRAEYERNKEQRRAQHEKIMAQMMDSAKSDQPIWKSAASNGSKS</sequence>
<keyword evidence="6 10" id="KW-0496">Mitochondrion</keyword>
<evidence type="ECO:0000256" key="4">
    <source>
        <dbReference type="ARBA" id="ARBA00022792"/>
    </source>
</evidence>
<keyword evidence="4 10" id="KW-0999">Mitochondrion inner membrane</keyword>
<feature type="region of interest" description="Disordered" evidence="11">
    <location>
        <begin position="60"/>
        <end position="82"/>
    </location>
</feature>
<evidence type="ECO:0000256" key="5">
    <source>
        <dbReference type="ARBA" id="ARBA00022989"/>
    </source>
</evidence>
<evidence type="ECO:0000256" key="11">
    <source>
        <dbReference type="SAM" id="MobiDB-lite"/>
    </source>
</evidence>
<evidence type="ECO:0000256" key="8">
    <source>
        <dbReference type="ARBA" id="ARBA00023186"/>
    </source>
</evidence>
<dbReference type="GO" id="GO:0034551">
    <property type="term" value="P:mitochondrial respiratory chain complex III assembly"/>
    <property type="evidence" value="ECO:0007669"/>
    <property type="project" value="TreeGrafter"/>
</dbReference>
<protein>
    <recommendedName>
        <fullName evidence="10">Cytochrome b mRNA-processing protein 4</fullName>
    </recommendedName>
</protein>
<comment type="subcellular location">
    <subcellularLocation>
        <location evidence="1">Membrane</location>
        <topology evidence="1">Single-pass membrane protein</topology>
    </subcellularLocation>
    <subcellularLocation>
        <location evidence="10">Mitochondrion inner membrane</location>
        <topology evidence="10">Single-pass membrane protein</topology>
    </subcellularLocation>
</comment>
<evidence type="ECO:0000256" key="3">
    <source>
        <dbReference type="ARBA" id="ARBA00022692"/>
    </source>
</evidence>
<evidence type="ECO:0000313" key="13">
    <source>
        <dbReference type="Proteomes" id="UP001139887"/>
    </source>
</evidence>
<evidence type="ECO:0000313" key="12">
    <source>
        <dbReference type="EMBL" id="KAJ2842642.1"/>
    </source>
</evidence>
<keyword evidence="3" id="KW-0812">Transmembrane</keyword>
<keyword evidence="13" id="KW-1185">Reference proteome</keyword>
<comment type="similarity">
    <text evidence="2 10">Belongs to the CBP4 family.</text>
</comment>
<gene>
    <name evidence="12" type="ORF">IWW36_005831</name>
</gene>
<proteinExistence type="inferred from homology"/>
<keyword evidence="5" id="KW-1133">Transmembrane helix</keyword>
<dbReference type="OrthoDB" id="5576752at2759"/>
<dbReference type="Proteomes" id="UP001139887">
    <property type="component" value="Unassembled WGS sequence"/>
</dbReference>
<dbReference type="EMBL" id="JANBUW010001686">
    <property type="protein sequence ID" value="KAJ2842642.1"/>
    <property type="molecule type" value="Genomic_DNA"/>
</dbReference>
<dbReference type="InterPro" id="IPR012420">
    <property type="entry name" value="Cbp4"/>
</dbReference>
<evidence type="ECO:0000256" key="2">
    <source>
        <dbReference type="ARBA" id="ARBA00006780"/>
    </source>
</evidence>
<organism evidence="12 13">
    <name type="scientific">Coemansia brasiliensis</name>
    <dbReference type="NCBI Taxonomy" id="2650707"/>
    <lineage>
        <taxon>Eukaryota</taxon>
        <taxon>Fungi</taxon>
        <taxon>Fungi incertae sedis</taxon>
        <taxon>Zoopagomycota</taxon>
        <taxon>Kickxellomycotina</taxon>
        <taxon>Kickxellomycetes</taxon>
        <taxon>Kickxellales</taxon>
        <taxon>Kickxellaceae</taxon>
        <taxon>Coemansia</taxon>
    </lineage>
</organism>
<keyword evidence="8 10" id="KW-0143">Chaperone</keyword>
<dbReference type="GO" id="GO:0005743">
    <property type="term" value="C:mitochondrial inner membrane"/>
    <property type="evidence" value="ECO:0007669"/>
    <property type="project" value="UniProtKB-SubCell"/>
</dbReference>
<evidence type="ECO:0000256" key="10">
    <source>
        <dbReference type="RuleBase" id="RU368005"/>
    </source>
</evidence>
<reference evidence="12" key="1">
    <citation type="submission" date="2022-07" db="EMBL/GenBank/DDBJ databases">
        <title>Phylogenomic reconstructions and comparative analyses of Kickxellomycotina fungi.</title>
        <authorList>
            <person name="Reynolds N.K."/>
            <person name="Stajich J.E."/>
            <person name="Barry K."/>
            <person name="Grigoriev I.V."/>
            <person name="Crous P."/>
            <person name="Smith M.E."/>
        </authorList>
    </citation>
    <scope>NUCLEOTIDE SEQUENCE</scope>
    <source>
        <strain evidence="12">NRRL 1566</strain>
    </source>
</reference>
<dbReference type="Pfam" id="PF07960">
    <property type="entry name" value="CBP4"/>
    <property type="match status" value="1"/>
</dbReference>
<evidence type="ECO:0000256" key="1">
    <source>
        <dbReference type="ARBA" id="ARBA00004167"/>
    </source>
</evidence>
<evidence type="ECO:0000256" key="7">
    <source>
        <dbReference type="ARBA" id="ARBA00023136"/>
    </source>
</evidence>
<comment type="caution">
    <text evidence="12">The sequence shown here is derived from an EMBL/GenBank/DDBJ whole genome shotgun (WGS) entry which is preliminary data.</text>
</comment>
<dbReference type="AlphaFoldDB" id="A0A9W8I0M6"/>
<keyword evidence="7" id="KW-0472">Membrane</keyword>
<evidence type="ECO:0000256" key="6">
    <source>
        <dbReference type="ARBA" id="ARBA00023128"/>
    </source>
</evidence>
<accession>A0A9W8I0M6</accession>
<dbReference type="PANTHER" id="PTHR28202">
    <property type="entry name" value="ASSEMBLY FACTOR CBP4"/>
    <property type="match status" value="1"/>
</dbReference>
<name>A0A9W8I0M6_9FUNG</name>
<comment type="function">
    <text evidence="9 10">Essential for the assembly of ubiquinol-cytochrome c reductase. It has a direct effect on the correct occurrence of the Rieske protein, core 4, core 5 and apocytochrome b.</text>
</comment>